<evidence type="ECO:0000256" key="4">
    <source>
        <dbReference type="ARBA" id="ARBA00022989"/>
    </source>
</evidence>
<feature type="transmembrane region" description="Helical" evidence="6">
    <location>
        <begin position="55"/>
        <end position="76"/>
    </location>
</feature>
<dbReference type="PANTHER" id="PTHR13636">
    <property type="entry name" value="TRANSMEMBRANE PROTEIN 258"/>
    <property type="match status" value="1"/>
</dbReference>
<proteinExistence type="inferred from homology"/>
<evidence type="ECO:0000313" key="7">
    <source>
        <dbReference type="EMBL" id="KRZ59892.1"/>
    </source>
</evidence>
<protein>
    <recommendedName>
        <fullName evidence="6">Dolichyl-diphosphooligosaccharide-protein glycosyltransferase subunit TMEM258</fullName>
    </recommendedName>
    <alternativeName>
        <fullName evidence="6">Transmembrane protein 258</fullName>
    </alternativeName>
</protein>
<keyword evidence="5 6" id="KW-0472">Membrane</keyword>
<dbReference type="EMBL" id="JYDW01000036">
    <property type="protein sequence ID" value="KRZ59892.1"/>
    <property type="molecule type" value="Genomic_DNA"/>
</dbReference>
<keyword evidence="8" id="KW-1185">Reference proteome</keyword>
<dbReference type="AlphaFoldDB" id="A0A0V1LK79"/>
<comment type="subcellular location">
    <subcellularLocation>
        <location evidence="1 6">Membrane</location>
        <topology evidence="1 6">Multi-pass membrane protein</topology>
    </subcellularLocation>
</comment>
<comment type="subunit">
    <text evidence="6">Component of the oligosaccharyltransferase (OST) complex.</text>
</comment>
<comment type="function">
    <text evidence="6">Subunit of the oligosaccharyl transferase (OST) complex that catalyzes the initial transfer of a defined glycan (Glc(3)Man(9)GlcNAc(2) in eukaryotes) from the lipid carrier dolichol-pyrophosphate to an asparagine residue within an Asn-X-Ser/Thr consensus motif in nascent polypeptide chains, the first step in protein N-glycosylation. N-glycosylation occurs cotranslationally and the complex associates with the Sec61 complex at the channel-forming translocon complex that mediates protein translocation across the endoplasmic reticulum (ER). All subunits are required for a maximal enzyme activity.</text>
</comment>
<organism evidence="7 8">
    <name type="scientific">Trichinella nativa</name>
    <dbReference type="NCBI Taxonomy" id="6335"/>
    <lineage>
        <taxon>Eukaryota</taxon>
        <taxon>Metazoa</taxon>
        <taxon>Ecdysozoa</taxon>
        <taxon>Nematoda</taxon>
        <taxon>Enoplea</taxon>
        <taxon>Dorylaimia</taxon>
        <taxon>Trichinellida</taxon>
        <taxon>Trichinellidae</taxon>
        <taxon>Trichinella</taxon>
    </lineage>
</organism>
<evidence type="ECO:0000256" key="5">
    <source>
        <dbReference type="ARBA" id="ARBA00023136"/>
    </source>
</evidence>
<gene>
    <name evidence="7" type="primary">Tmem258</name>
    <name evidence="7" type="ORF">T02_4261</name>
</gene>
<reference evidence="7 8" key="1">
    <citation type="submission" date="2015-05" db="EMBL/GenBank/DDBJ databases">
        <title>Evolution of Trichinella species and genotypes.</title>
        <authorList>
            <person name="Korhonen P.K."/>
            <person name="Edoardo P."/>
            <person name="Giuseppe L.R."/>
            <person name="Gasser R.B."/>
        </authorList>
    </citation>
    <scope>NUCLEOTIDE SEQUENCE [LARGE SCALE GENOMIC DNA]</scope>
    <source>
        <strain evidence="7">ISS10</strain>
    </source>
</reference>
<keyword evidence="3 6" id="KW-0812">Transmembrane</keyword>
<name>A0A0V1LK79_9BILA</name>
<dbReference type="Pfam" id="PF05251">
    <property type="entry name" value="Ost5"/>
    <property type="match status" value="1"/>
</dbReference>
<accession>A0A0V1LK79</accession>
<dbReference type="OrthoDB" id="5963193at2759"/>
<comment type="caution">
    <text evidence="7">The sequence shown here is derived from an EMBL/GenBank/DDBJ whole genome shotgun (WGS) entry which is preliminary data.</text>
</comment>
<evidence type="ECO:0000256" key="2">
    <source>
        <dbReference type="ARBA" id="ARBA00009825"/>
    </source>
</evidence>
<feature type="transmembrane region" description="Helical" evidence="6">
    <location>
        <begin position="88"/>
        <end position="111"/>
    </location>
</feature>
<sequence length="118" mass="13279">MTATCLIGFAKFEFNVKYQDEDLQILVVLFCAMDMKIESMNRYVAPINPAVYPPLAVTLLSIGLFFAAWFMVYEVTSSKFTRNLLKEILLALVASAFMGVGVLFLLLWVGIYNSTFAQ</sequence>
<comment type="similarity">
    <text evidence="2 6">Belongs to the OST5 family.</text>
</comment>
<evidence type="ECO:0000256" key="6">
    <source>
        <dbReference type="RuleBase" id="RU367008"/>
    </source>
</evidence>
<dbReference type="InterPro" id="IPR007915">
    <property type="entry name" value="TMEM258/Ost5"/>
</dbReference>
<evidence type="ECO:0000256" key="3">
    <source>
        <dbReference type="ARBA" id="ARBA00022692"/>
    </source>
</evidence>
<evidence type="ECO:0000256" key="1">
    <source>
        <dbReference type="ARBA" id="ARBA00004141"/>
    </source>
</evidence>
<dbReference type="GO" id="GO:0006487">
    <property type="term" value="P:protein N-linked glycosylation"/>
    <property type="evidence" value="ECO:0007669"/>
    <property type="project" value="UniProtKB-UniRule"/>
</dbReference>
<dbReference type="Proteomes" id="UP000054721">
    <property type="component" value="Unassembled WGS sequence"/>
</dbReference>
<evidence type="ECO:0000313" key="8">
    <source>
        <dbReference type="Proteomes" id="UP000054721"/>
    </source>
</evidence>
<keyword evidence="4 6" id="KW-1133">Transmembrane helix</keyword>
<dbReference type="STRING" id="6335.A0A0V1LK79"/>
<dbReference type="GO" id="GO:0008250">
    <property type="term" value="C:oligosaccharyltransferase complex"/>
    <property type="evidence" value="ECO:0007669"/>
    <property type="project" value="UniProtKB-UniRule"/>
</dbReference>